<dbReference type="SUPFAM" id="SSF55486">
    <property type="entry name" value="Metalloproteases ('zincins'), catalytic domain"/>
    <property type="match status" value="1"/>
</dbReference>
<sequence length="244" mass="27561">MLERPRDREVVCHASAWDIDLVDDLRIKMCVEITGEDFATVHHELGHNYYQRAYAGQPYLFRDSAHDGFHEAVGDTIALSVTPEYLVRIGLIDRAPDPSRDIGLLLYRALEKIAFLPFGLHVDRWRWDVFSGAIAPADYNRTWWAETARYQGVAPPSPRPESEFDAGAKFHVPANVPYMRYFLAHLLQFQFHRALVRAAGVSGPLHRASIYGSAAAGERLRAMLEMGASAEWPDALEALTGERR</sequence>
<keyword evidence="3" id="KW-0325">Glycoprotein</keyword>
<keyword evidence="2" id="KW-1015">Disulfide bond</keyword>
<reference evidence="4" key="1">
    <citation type="submission" date="2013-08" db="EMBL/GenBank/DDBJ databases">
        <authorList>
            <person name="Mendez C."/>
            <person name="Richter M."/>
            <person name="Ferrer M."/>
            <person name="Sanchez J."/>
        </authorList>
    </citation>
    <scope>NUCLEOTIDE SEQUENCE</scope>
</reference>
<dbReference type="EMBL" id="AUZY01003061">
    <property type="protein sequence ID" value="EQD70675.1"/>
    <property type="molecule type" value="Genomic_DNA"/>
</dbReference>
<dbReference type="Gene3D" id="1.10.1370.30">
    <property type="match status" value="1"/>
</dbReference>
<protein>
    <submittedName>
        <fullName evidence="4">Zinc-dependent metallopeptidase</fullName>
    </submittedName>
</protein>
<dbReference type="PANTHER" id="PTHR10514">
    <property type="entry name" value="ANGIOTENSIN-CONVERTING ENZYME"/>
    <property type="match status" value="1"/>
</dbReference>
<dbReference type="AlphaFoldDB" id="T1CNQ7"/>
<feature type="non-terminal residue" evidence="4">
    <location>
        <position position="244"/>
    </location>
</feature>
<evidence type="ECO:0000256" key="2">
    <source>
        <dbReference type="ARBA" id="ARBA00023157"/>
    </source>
</evidence>
<dbReference type="InterPro" id="IPR001548">
    <property type="entry name" value="Peptidase_M2"/>
</dbReference>
<dbReference type="GO" id="GO:0006508">
    <property type="term" value="P:proteolysis"/>
    <property type="evidence" value="ECO:0007669"/>
    <property type="project" value="InterPro"/>
</dbReference>
<dbReference type="CDD" id="cd06461">
    <property type="entry name" value="M2_ACE"/>
    <property type="match status" value="1"/>
</dbReference>
<dbReference type="GO" id="GO:0016020">
    <property type="term" value="C:membrane"/>
    <property type="evidence" value="ECO:0007669"/>
    <property type="project" value="InterPro"/>
</dbReference>
<proteinExistence type="predicted"/>
<accession>T1CNQ7</accession>
<dbReference type="GO" id="GO:0008237">
    <property type="term" value="F:metallopeptidase activity"/>
    <property type="evidence" value="ECO:0007669"/>
    <property type="project" value="InterPro"/>
</dbReference>
<organism evidence="4">
    <name type="scientific">mine drainage metagenome</name>
    <dbReference type="NCBI Taxonomy" id="410659"/>
    <lineage>
        <taxon>unclassified sequences</taxon>
        <taxon>metagenomes</taxon>
        <taxon>ecological metagenomes</taxon>
    </lineage>
</organism>
<gene>
    <name evidence="4" type="ORF">B1B_04869</name>
</gene>
<name>T1CNQ7_9ZZZZ</name>
<dbReference type="PANTHER" id="PTHR10514:SF27">
    <property type="entry name" value="ANGIOTENSIN-CONVERTING ENZYME"/>
    <property type="match status" value="1"/>
</dbReference>
<reference evidence="4" key="2">
    <citation type="journal article" date="2014" name="ISME J.">
        <title>Microbial stratification in low pH oxic and suboxic macroscopic growths along an acid mine drainage.</title>
        <authorList>
            <person name="Mendez-Garcia C."/>
            <person name="Mesa V."/>
            <person name="Sprenger R.R."/>
            <person name="Richter M."/>
            <person name="Diez M.S."/>
            <person name="Solano J."/>
            <person name="Bargiela R."/>
            <person name="Golyshina O.V."/>
            <person name="Manteca A."/>
            <person name="Ramos J.L."/>
            <person name="Gallego J.R."/>
            <person name="Llorente I."/>
            <person name="Martins Dos Santos V.A."/>
            <person name="Jensen O.N."/>
            <person name="Pelaez A.I."/>
            <person name="Sanchez J."/>
            <person name="Ferrer M."/>
        </authorList>
    </citation>
    <scope>NUCLEOTIDE SEQUENCE</scope>
</reference>
<dbReference type="PROSITE" id="PS52011">
    <property type="entry name" value="PEPTIDASE_M2"/>
    <property type="match status" value="1"/>
</dbReference>
<keyword evidence="1" id="KW-0732">Signal</keyword>
<dbReference type="GO" id="GO:0008241">
    <property type="term" value="F:peptidyl-dipeptidase activity"/>
    <property type="evidence" value="ECO:0007669"/>
    <property type="project" value="InterPro"/>
</dbReference>
<evidence type="ECO:0000256" key="3">
    <source>
        <dbReference type="ARBA" id="ARBA00023180"/>
    </source>
</evidence>
<evidence type="ECO:0000313" key="4">
    <source>
        <dbReference type="EMBL" id="EQD70675.1"/>
    </source>
</evidence>
<dbReference type="Pfam" id="PF01401">
    <property type="entry name" value="Peptidase_M2"/>
    <property type="match status" value="1"/>
</dbReference>
<dbReference type="PRINTS" id="PR00791">
    <property type="entry name" value="PEPDIPTASEA"/>
</dbReference>
<evidence type="ECO:0000256" key="1">
    <source>
        <dbReference type="ARBA" id="ARBA00022729"/>
    </source>
</evidence>
<comment type="caution">
    <text evidence="4">The sequence shown here is derived from an EMBL/GenBank/DDBJ whole genome shotgun (WGS) entry which is preliminary data.</text>
</comment>